<evidence type="ECO:0000256" key="5">
    <source>
        <dbReference type="ARBA" id="ARBA00022984"/>
    </source>
</evidence>
<evidence type="ECO:0000256" key="2">
    <source>
        <dbReference type="ARBA" id="ARBA00005992"/>
    </source>
</evidence>
<evidence type="ECO:0000256" key="7">
    <source>
        <dbReference type="PROSITE-ProRule" id="PRU01373"/>
    </source>
</evidence>
<feature type="active site" description="Nucleophile" evidence="7">
    <location>
        <position position="139"/>
    </location>
</feature>
<dbReference type="SUPFAM" id="SSF141523">
    <property type="entry name" value="L,D-transpeptidase catalytic domain-like"/>
    <property type="match status" value="1"/>
</dbReference>
<evidence type="ECO:0000313" key="10">
    <source>
        <dbReference type="Proteomes" id="UP001560019"/>
    </source>
</evidence>
<dbReference type="InterPro" id="IPR005490">
    <property type="entry name" value="LD_TPept_cat_dom"/>
</dbReference>
<evidence type="ECO:0000256" key="1">
    <source>
        <dbReference type="ARBA" id="ARBA00004752"/>
    </source>
</evidence>
<evidence type="ECO:0000256" key="6">
    <source>
        <dbReference type="ARBA" id="ARBA00023316"/>
    </source>
</evidence>
<feature type="domain" description="L,D-TPase catalytic" evidence="8">
    <location>
        <begin position="32"/>
        <end position="163"/>
    </location>
</feature>
<gene>
    <name evidence="9" type="ORF">Ga0609869_001350</name>
</gene>
<dbReference type="Gene3D" id="2.40.440.10">
    <property type="entry name" value="L,D-transpeptidase catalytic domain-like"/>
    <property type="match status" value="1"/>
</dbReference>
<comment type="similarity">
    <text evidence="2">Belongs to the YkuD family.</text>
</comment>
<keyword evidence="5 7" id="KW-0573">Peptidoglycan synthesis</keyword>
<evidence type="ECO:0000256" key="3">
    <source>
        <dbReference type="ARBA" id="ARBA00022679"/>
    </source>
</evidence>
<protein>
    <submittedName>
        <fullName evidence="9">Murein L,D-transpeptidase YafK</fullName>
    </submittedName>
</protein>
<dbReference type="PANTHER" id="PTHR36699:SF1">
    <property type="entry name" value="L,D-TRANSPEPTIDASE YAFK-RELATED"/>
    <property type="match status" value="1"/>
</dbReference>
<organism evidence="9 10">
    <name type="scientific">Rhodovulum iodosum</name>
    <dbReference type="NCBI Taxonomy" id="68291"/>
    <lineage>
        <taxon>Bacteria</taxon>
        <taxon>Pseudomonadati</taxon>
        <taxon>Pseudomonadota</taxon>
        <taxon>Alphaproteobacteria</taxon>
        <taxon>Rhodobacterales</taxon>
        <taxon>Paracoccaceae</taxon>
        <taxon>Rhodovulum</taxon>
    </lineage>
</organism>
<comment type="caution">
    <text evidence="9">The sequence shown here is derived from an EMBL/GenBank/DDBJ whole genome shotgun (WGS) entry which is preliminary data.</text>
</comment>
<dbReference type="Pfam" id="PF03734">
    <property type="entry name" value="YkuD"/>
    <property type="match status" value="1"/>
</dbReference>
<feature type="active site" description="Proton donor/acceptor" evidence="7">
    <location>
        <position position="122"/>
    </location>
</feature>
<dbReference type="InterPro" id="IPR038063">
    <property type="entry name" value="Transpep_catalytic_dom"/>
</dbReference>
<dbReference type="CDD" id="cd16913">
    <property type="entry name" value="YkuD_like"/>
    <property type="match status" value="1"/>
</dbReference>
<dbReference type="EMBL" id="JBEHHI010000001">
    <property type="protein sequence ID" value="MEX5727997.1"/>
    <property type="molecule type" value="Genomic_DNA"/>
</dbReference>
<accession>A0ABV3XRQ9</accession>
<reference evidence="9 10" key="1">
    <citation type="submission" date="2024-06" db="EMBL/GenBank/DDBJ databases">
        <title>Genome of Rhodovulum iodosum, a marine photoferrotroph.</title>
        <authorList>
            <person name="Bianchini G."/>
            <person name="Nikeleit V."/>
            <person name="Kappler A."/>
            <person name="Bryce C."/>
            <person name="Sanchez-Baracaldo P."/>
        </authorList>
    </citation>
    <scope>NUCLEOTIDE SEQUENCE [LARGE SCALE GENOMIC DNA]</scope>
    <source>
        <strain evidence="9 10">UT/N1</strain>
    </source>
</reference>
<name>A0ABV3XRQ9_9RHOB</name>
<dbReference type="PROSITE" id="PS52029">
    <property type="entry name" value="LD_TPASE"/>
    <property type="match status" value="1"/>
</dbReference>
<dbReference type="PANTHER" id="PTHR36699">
    <property type="entry name" value="LD-TRANSPEPTIDASE"/>
    <property type="match status" value="1"/>
</dbReference>
<keyword evidence="10" id="KW-1185">Reference proteome</keyword>
<sequence>MISRRGAVLSGAAFMVAGGSSKFKVYDGPPVTRVIVSKSQRKLFLMHGEKVLRWFRVGLGFVPEGDKLHAGDGRTPEGRYWIDRRNPNSNFHLSLGISYPNARDIAEARALGKEPGGDIFIHGRAGRNRGKGRDWTYGCIAVNDRSMEAIYAMVETGTEIYILP</sequence>
<keyword evidence="4 7" id="KW-0133">Cell shape</keyword>
<proteinExistence type="inferred from homology"/>
<comment type="pathway">
    <text evidence="1 7">Cell wall biogenesis; peptidoglycan biosynthesis.</text>
</comment>
<evidence type="ECO:0000259" key="8">
    <source>
        <dbReference type="PROSITE" id="PS52029"/>
    </source>
</evidence>
<evidence type="ECO:0000256" key="4">
    <source>
        <dbReference type="ARBA" id="ARBA00022960"/>
    </source>
</evidence>
<keyword evidence="6 7" id="KW-0961">Cell wall biogenesis/degradation</keyword>
<evidence type="ECO:0000313" key="9">
    <source>
        <dbReference type="EMBL" id="MEX5727997.1"/>
    </source>
</evidence>
<dbReference type="Proteomes" id="UP001560019">
    <property type="component" value="Unassembled WGS sequence"/>
</dbReference>
<keyword evidence="3" id="KW-0808">Transferase</keyword>